<proteinExistence type="predicted"/>
<evidence type="ECO:0000313" key="2">
    <source>
        <dbReference type="EMBL" id="PWB93891.1"/>
    </source>
</evidence>
<dbReference type="AlphaFoldDB" id="A0A2U1SQK1"/>
<dbReference type="EMBL" id="PUIV01000014">
    <property type="protein sequence ID" value="PWB93891.1"/>
    <property type="molecule type" value="Genomic_DNA"/>
</dbReference>
<feature type="region of interest" description="Disordered" evidence="1">
    <location>
        <begin position="56"/>
        <end position="77"/>
    </location>
</feature>
<sequence length="77" mass="8364">MELRIFLQERVIPPLPKWDASTIVRTVSQAPCLQILRSEEIGETIASGASHSARSGACGIMMRRSPRDGDDGARGGR</sequence>
<evidence type="ECO:0000313" key="3">
    <source>
        <dbReference type="Proteomes" id="UP000245137"/>
    </source>
</evidence>
<reference evidence="2 3" key="1">
    <citation type="journal article" date="2018" name="Appl. Microbiol. Biotechnol.">
        <title>Co-cultivation of the strictly anaerobic methanogen Methanosarcina barkeri with aerobic methanotrophs in an oxygen-limited membrane bioreactor.</title>
        <authorList>
            <person name="In 't Zandt M.H."/>
            <person name="van den Bosch T.J.M."/>
            <person name="Rijkers R."/>
            <person name="van Kessel M.A.H.J."/>
            <person name="Jetten M.S.M."/>
            <person name="Welte C.U."/>
        </authorList>
    </citation>
    <scope>NUCLEOTIDE SEQUENCE [LARGE SCALE GENOMIC DNA]</scope>
    <source>
        <strain evidence="2 3">DSM 17706</strain>
    </source>
</reference>
<protein>
    <submittedName>
        <fullName evidence="2">Uncharacterized protein</fullName>
    </submittedName>
</protein>
<evidence type="ECO:0000256" key="1">
    <source>
        <dbReference type="SAM" id="MobiDB-lite"/>
    </source>
</evidence>
<feature type="compositionally biased region" description="Basic and acidic residues" evidence="1">
    <location>
        <begin position="65"/>
        <end position="77"/>
    </location>
</feature>
<gene>
    <name evidence="2" type="ORF">C5689_10645</name>
</gene>
<comment type="caution">
    <text evidence="2">The sequence shown here is derived from an EMBL/GenBank/DDBJ whole genome shotgun (WGS) entry which is preliminary data.</text>
</comment>
<accession>A0A2U1SQK1</accession>
<dbReference type="Proteomes" id="UP000245137">
    <property type="component" value="Unassembled WGS sequence"/>
</dbReference>
<organism evidence="2 3">
    <name type="scientific">Methylosinus sporium</name>
    <dbReference type="NCBI Taxonomy" id="428"/>
    <lineage>
        <taxon>Bacteria</taxon>
        <taxon>Pseudomonadati</taxon>
        <taxon>Pseudomonadota</taxon>
        <taxon>Alphaproteobacteria</taxon>
        <taxon>Hyphomicrobiales</taxon>
        <taxon>Methylocystaceae</taxon>
        <taxon>Methylosinus</taxon>
    </lineage>
</organism>
<name>A0A2U1SQK1_METSR</name>
<keyword evidence="3" id="KW-1185">Reference proteome</keyword>